<dbReference type="PANTHER" id="PTHR11165">
    <property type="entry name" value="SKP1"/>
    <property type="match status" value="1"/>
</dbReference>
<accession>A0A9P1D1E3</accession>
<comment type="similarity">
    <text evidence="1">Belongs to the SKP1 family.</text>
</comment>
<dbReference type="OrthoDB" id="2342932at2759"/>
<feature type="coiled-coil region" evidence="3">
    <location>
        <begin position="368"/>
        <end position="395"/>
    </location>
</feature>
<evidence type="ECO:0000313" key="7">
    <source>
        <dbReference type="EMBL" id="CAI4001475.1"/>
    </source>
</evidence>
<dbReference type="InterPro" id="IPR001232">
    <property type="entry name" value="SKP1-like"/>
</dbReference>
<evidence type="ECO:0000259" key="5">
    <source>
        <dbReference type="Pfam" id="PF08659"/>
    </source>
</evidence>
<dbReference type="InterPro" id="IPR013968">
    <property type="entry name" value="PKS_KR"/>
</dbReference>
<evidence type="ECO:0000313" key="10">
    <source>
        <dbReference type="Proteomes" id="UP001152797"/>
    </source>
</evidence>
<evidence type="ECO:0000313" key="9">
    <source>
        <dbReference type="EMBL" id="CAL4788787.1"/>
    </source>
</evidence>
<dbReference type="InterPro" id="IPR025197">
    <property type="entry name" value="DUF4116"/>
</dbReference>
<dbReference type="Pfam" id="PF08659">
    <property type="entry name" value="KR"/>
    <property type="match status" value="1"/>
</dbReference>
<reference evidence="7" key="1">
    <citation type="submission" date="2022-10" db="EMBL/GenBank/DDBJ databases">
        <authorList>
            <person name="Chen Y."/>
            <person name="Dougan E. K."/>
            <person name="Chan C."/>
            <person name="Rhodes N."/>
            <person name="Thang M."/>
        </authorList>
    </citation>
    <scope>NUCLEOTIDE SEQUENCE</scope>
</reference>
<dbReference type="SMART" id="SM00512">
    <property type="entry name" value="Skp1"/>
    <property type="match status" value="1"/>
</dbReference>
<evidence type="ECO:0000256" key="2">
    <source>
        <dbReference type="ARBA" id="ARBA00022786"/>
    </source>
</evidence>
<feature type="domain" description="DUF4116" evidence="6">
    <location>
        <begin position="1034"/>
        <end position="1077"/>
    </location>
</feature>
<dbReference type="EMBL" id="CAMXCT010002945">
    <property type="protein sequence ID" value="CAI4001475.1"/>
    <property type="molecule type" value="Genomic_DNA"/>
</dbReference>
<evidence type="ECO:0000313" key="8">
    <source>
        <dbReference type="EMBL" id="CAL1154850.1"/>
    </source>
</evidence>
<protein>
    <submittedName>
        <fullName evidence="9">SKP1-like protein 4</fullName>
    </submittedName>
</protein>
<reference evidence="8" key="2">
    <citation type="submission" date="2024-04" db="EMBL/GenBank/DDBJ databases">
        <authorList>
            <person name="Chen Y."/>
            <person name="Shah S."/>
            <person name="Dougan E. K."/>
            <person name="Thang M."/>
            <person name="Chan C."/>
        </authorList>
    </citation>
    <scope>NUCLEOTIDE SEQUENCE [LARGE SCALE GENOMIC DNA]</scope>
</reference>
<organism evidence="7">
    <name type="scientific">Cladocopium goreaui</name>
    <dbReference type="NCBI Taxonomy" id="2562237"/>
    <lineage>
        <taxon>Eukaryota</taxon>
        <taxon>Sar</taxon>
        <taxon>Alveolata</taxon>
        <taxon>Dinophyceae</taxon>
        <taxon>Suessiales</taxon>
        <taxon>Symbiodiniaceae</taxon>
        <taxon>Cladocopium</taxon>
    </lineage>
</organism>
<dbReference type="Gene3D" id="3.40.50.720">
    <property type="entry name" value="NAD(P)-binding Rossmann-like Domain"/>
    <property type="match status" value="2"/>
</dbReference>
<feature type="domain" description="DUF4116" evidence="6">
    <location>
        <begin position="285"/>
        <end position="328"/>
    </location>
</feature>
<dbReference type="InterPro" id="IPR016897">
    <property type="entry name" value="SKP1"/>
</dbReference>
<dbReference type="InterPro" id="IPR011333">
    <property type="entry name" value="SKP1/BTB/POZ_sf"/>
</dbReference>
<keyword evidence="10" id="KW-1185">Reference proteome</keyword>
<feature type="domain" description="DUF4116" evidence="6">
    <location>
        <begin position="932"/>
        <end position="981"/>
    </location>
</feature>
<keyword evidence="3" id="KW-0175">Coiled coil</keyword>
<name>A0A9P1D1E3_9DINO</name>
<dbReference type="GO" id="GO:0006511">
    <property type="term" value="P:ubiquitin-dependent protein catabolic process"/>
    <property type="evidence" value="ECO:0007669"/>
    <property type="project" value="InterPro"/>
</dbReference>
<feature type="domain" description="Ketoreductase (KR)" evidence="5">
    <location>
        <begin position="416"/>
        <end position="470"/>
    </location>
</feature>
<evidence type="ECO:0000256" key="3">
    <source>
        <dbReference type="SAM" id="Coils"/>
    </source>
</evidence>
<feature type="domain" description="SKP1 component dimerisation" evidence="4">
    <location>
        <begin position="818"/>
        <end position="860"/>
    </location>
</feature>
<comment type="caution">
    <text evidence="7">The sequence shown here is derived from an EMBL/GenBank/DDBJ whole genome shotgun (WGS) entry which is preliminary data.</text>
</comment>
<evidence type="ECO:0000256" key="1">
    <source>
        <dbReference type="ARBA" id="ARBA00009993"/>
    </source>
</evidence>
<keyword evidence="2" id="KW-0833">Ubl conjugation pathway</keyword>
<dbReference type="EMBL" id="CAMXCT020002945">
    <property type="protein sequence ID" value="CAL1154850.1"/>
    <property type="molecule type" value="Genomic_DNA"/>
</dbReference>
<dbReference type="InterPro" id="IPR036296">
    <property type="entry name" value="SKP1-like_dim_sf"/>
</dbReference>
<evidence type="ECO:0000259" key="6">
    <source>
        <dbReference type="Pfam" id="PF13475"/>
    </source>
</evidence>
<dbReference type="Proteomes" id="UP001152797">
    <property type="component" value="Unassembled WGS sequence"/>
</dbReference>
<sequence>MAKVVEYLKYHEEHECSEIRIPLTGDNLQDCGATRWDSSFVNVDRELLFDLTVAASYLDIASLWLLLSAKAALLTNNKSSEKLRKEFSMISDFPSSEEAELRRDYAASRKRLGAAPDSDLSQLAASSVVRSGVRAAEQKAGLKQLTDGSDDSKLKSWRHAMWRAAVLDDWKLLQNAPEEVKSDRDLVRSAILTSQGQALKFVSSDLQADEEIVLSAVRHFGTAFADAAPELRSDKNFLLKALGAHGGAMTGAPDALRNDKAFLLEAAKAGKGAAMQGASLALREDRNFVLDMSVHDAEAYKFAAEDLLNDKDFAVAVAKRNGKALKFMLPVFKADPDVVRAAVSRDPQAAQFAHAARRAELGMVQESIHGEVQLKDELQSQLKAAQERASTTTTLAVAPSGPRQIPVQALPVKSQYTCMKLSKVVQFSAGSTMTANVGQANYCAANAFMDKLPQFQRPEVDGVALMWGAVGGIGMRWKAFASEDFLNDVPDALLSIEECGKVLHCIAVYLFPPEWVCSQKFDDQTRQGYLRPTAGQIKLDVSESAAELALPDHTALQGLPDVDRRPVPGNFTESPLGGWPSLVSEGAKVKLTGLRAKNGVTGIVLNCFDDGRWKVQLDDGSGSVLLRAHCFEVLETTYAVVQKGTTSQMHNSPQMDAFNAQAAADRQWKIEEKRAKLKEKIETYEVFGQMKMGPAGSCPAVLHGKKAKIKCAEGDIFELPADAMALSLRARKDLLENGCETELDYPKITKSVMAKLAEYLKHHREHACSEIRTPLTSENLVDSGASRWDASFVNVDKETLFDLTAAASYLDIPGLWFLLSAKAAVLTNNKTADKLRKEFSMANDFPAAEEAELRREYAAAFKMPDADLSQLAASSVIRSGVKAAEYKSGKALEDSGEAQEVTLKSWRHAMWRAAVLDDWKLLANAPEQVKSDRDLVKSAVLTSQGQALKFASPELKSDESLVLDATRYSGTAFADAAPELRSDKNFLLKALGAHGGAMTGAPDALRNDKAFLLEAAKAGKGAAMQGASLALREDRNFVLDMSVHDAEAYKFAAEDLLNDKDFAVAVAKRNGKALKFMLPVFKADPDVVRAAVSRDPQAAQFAHAARRAELGMVQESIHGEVQLKEELQSQIKAAQEDSSTTTTLAMAQGPRQVPAQALAASMSSTYLKLNKTVFFTAMSTMTANMGQANYISSNAYMDKIPQFERPEVDAVGLMWGAVGGIGMRWKAFASEDVLNKTPEALLTIPDSCKVLHVACCTISPPEWFSASHFDETTRGYYLQQTAGQIKLELSEVTASAQSWEKQVEADRKALEDLPTIDRRPVPNNFAAAAPLGGWPSLVKSQSPVVPQIVGALQKGSKVRLTGLRAKNGVTGTLIQQFGDGKWKVKLDDGSGNALLRPGFFEPLQA</sequence>
<dbReference type="SUPFAM" id="SSF81382">
    <property type="entry name" value="Skp1 dimerisation domain-like"/>
    <property type="match status" value="2"/>
</dbReference>
<proteinExistence type="inferred from homology"/>
<feature type="domain" description="DUF4116" evidence="6">
    <location>
        <begin position="209"/>
        <end position="243"/>
    </location>
</feature>
<dbReference type="Gene3D" id="3.30.710.10">
    <property type="entry name" value="Potassium Channel Kv1.1, Chain A"/>
    <property type="match status" value="2"/>
</dbReference>
<dbReference type="EMBL" id="CAMXCT030002945">
    <property type="protein sequence ID" value="CAL4788787.1"/>
    <property type="molecule type" value="Genomic_DNA"/>
</dbReference>
<dbReference type="Pfam" id="PF01466">
    <property type="entry name" value="Skp1"/>
    <property type="match status" value="1"/>
</dbReference>
<gene>
    <name evidence="7" type="ORF">C1SCF055_LOCUS27519</name>
</gene>
<evidence type="ECO:0000259" key="4">
    <source>
        <dbReference type="Pfam" id="PF01466"/>
    </source>
</evidence>
<dbReference type="Pfam" id="PF13475">
    <property type="entry name" value="DUF4116"/>
    <property type="match status" value="4"/>
</dbReference>
<dbReference type="InterPro" id="IPR016072">
    <property type="entry name" value="Skp1_comp_dimer"/>
</dbReference>